<feature type="non-terminal residue" evidence="2">
    <location>
        <position position="248"/>
    </location>
</feature>
<dbReference type="EMBL" id="BARS01045271">
    <property type="protein sequence ID" value="GAG30842.1"/>
    <property type="molecule type" value="Genomic_DNA"/>
</dbReference>
<name>X0X613_9ZZZZ</name>
<dbReference type="InterPro" id="IPR011493">
    <property type="entry name" value="GLUG"/>
</dbReference>
<proteinExistence type="predicted"/>
<feature type="non-terminal residue" evidence="2">
    <location>
        <position position="1"/>
    </location>
</feature>
<sequence>DDVGGLVGAGGGLSNSYSTGNVSGHNDVGGLVGQGSVSDSYSTCSVTGHSDVGGLVGYTAGTVTNSYSSGNVTGERGVGGLVGWNGWGDVFDSYFTGNVTGNTYVGGLLGRMDLGSVSNSYYNYNEVLINDKNMITTGALFGEDFNQWLTSDKFLDVDERLSEENGYYLVNNVTDFKELLAFGQDGSLQFRLNNDLDLVTEPNFYIPYFAGEFDGNGHKISNLSLNLDSVSPLGLFGWLVPDGEITDL</sequence>
<dbReference type="Pfam" id="PF07581">
    <property type="entry name" value="Glug"/>
    <property type="match status" value="2"/>
</dbReference>
<protein>
    <recommendedName>
        <fullName evidence="1">GLUG domain-containing protein</fullName>
    </recommendedName>
</protein>
<feature type="domain" description="GLUG" evidence="1">
    <location>
        <begin position="76"/>
        <end position="100"/>
    </location>
</feature>
<evidence type="ECO:0000313" key="2">
    <source>
        <dbReference type="EMBL" id="GAG30842.1"/>
    </source>
</evidence>
<reference evidence="2" key="1">
    <citation type="journal article" date="2014" name="Front. Microbiol.">
        <title>High frequency of phylogenetically diverse reductive dehalogenase-homologous genes in deep subseafloor sedimentary metagenomes.</title>
        <authorList>
            <person name="Kawai M."/>
            <person name="Futagami T."/>
            <person name="Toyoda A."/>
            <person name="Takaki Y."/>
            <person name="Nishi S."/>
            <person name="Hori S."/>
            <person name="Arai W."/>
            <person name="Tsubouchi T."/>
            <person name="Morono Y."/>
            <person name="Uchiyama I."/>
            <person name="Ito T."/>
            <person name="Fujiyama A."/>
            <person name="Inagaki F."/>
            <person name="Takami H."/>
        </authorList>
    </citation>
    <scope>NUCLEOTIDE SEQUENCE</scope>
    <source>
        <strain evidence="2">Expedition CK06-06</strain>
    </source>
</reference>
<organism evidence="2">
    <name type="scientific">marine sediment metagenome</name>
    <dbReference type="NCBI Taxonomy" id="412755"/>
    <lineage>
        <taxon>unclassified sequences</taxon>
        <taxon>metagenomes</taxon>
        <taxon>ecological metagenomes</taxon>
    </lineage>
</organism>
<feature type="domain" description="GLUG" evidence="1">
    <location>
        <begin position="48"/>
        <end position="73"/>
    </location>
</feature>
<dbReference type="AlphaFoldDB" id="X0X613"/>
<dbReference type="Gene3D" id="2.160.20.110">
    <property type="match status" value="2"/>
</dbReference>
<comment type="caution">
    <text evidence="2">The sequence shown here is derived from an EMBL/GenBank/DDBJ whole genome shotgun (WGS) entry which is preliminary data.</text>
</comment>
<accession>X0X613</accession>
<evidence type="ECO:0000259" key="1">
    <source>
        <dbReference type="Pfam" id="PF07581"/>
    </source>
</evidence>
<gene>
    <name evidence="2" type="ORF">S01H1_68270</name>
</gene>